<evidence type="ECO:0000313" key="4">
    <source>
        <dbReference type="Proteomes" id="UP000886523"/>
    </source>
</evidence>
<protein>
    <recommendedName>
        <fullName evidence="2">Zn(2)-C6 fungal-type domain-containing protein</fullName>
    </recommendedName>
</protein>
<feature type="compositionally biased region" description="Basic residues" evidence="1">
    <location>
        <begin position="168"/>
        <end position="189"/>
    </location>
</feature>
<accession>A0A9P6APJ7</accession>
<dbReference type="InterPro" id="IPR001138">
    <property type="entry name" value="Zn2Cys6_DnaBD"/>
</dbReference>
<dbReference type="InterPro" id="IPR036864">
    <property type="entry name" value="Zn2-C6_fun-type_DNA-bd_sf"/>
</dbReference>
<feature type="domain" description="Zn(2)-C6 fungal-type" evidence="2">
    <location>
        <begin position="28"/>
        <end position="59"/>
    </location>
</feature>
<dbReference type="Proteomes" id="UP000886523">
    <property type="component" value="Unassembled WGS sequence"/>
</dbReference>
<feature type="region of interest" description="Disordered" evidence="1">
    <location>
        <begin position="137"/>
        <end position="189"/>
    </location>
</feature>
<dbReference type="OrthoDB" id="5419315at2759"/>
<evidence type="ECO:0000256" key="1">
    <source>
        <dbReference type="SAM" id="MobiDB-lite"/>
    </source>
</evidence>
<dbReference type="GO" id="GO:0008270">
    <property type="term" value="F:zinc ion binding"/>
    <property type="evidence" value="ECO:0007669"/>
    <property type="project" value="InterPro"/>
</dbReference>
<feature type="region of interest" description="Disordered" evidence="1">
    <location>
        <begin position="1"/>
        <end position="27"/>
    </location>
</feature>
<gene>
    <name evidence="3" type="ORF">BS47DRAFT_135487</name>
</gene>
<keyword evidence="4" id="KW-1185">Reference proteome</keyword>
<organism evidence="3 4">
    <name type="scientific">Hydnum rufescens UP504</name>
    <dbReference type="NCBI Taxonomy" id="1448309"/>
    <lineage>
        <taxon>Eukaryota</taxon>
        <taxon>Fungi</taxon>
        <taxon>Dikarya</taxon>
        <taxon>Basidiomycota</taxon>
        <taxon>Agaricomycotina</taxon>
        <taxon>Agaricomycetes</taxon>
        <taxon>Cantharellales</taxon>
        <taxon>Hydnaceae</taxon>
        <taxon>Hydnum</taxon>
    </lineage>
</organism>
<evidence type="ECO:0000259" key="2">
    <source>
        <dbReference type="PROSITE" id="PS00463"/>
    </source>
</evidence>
<dbReference type="AlphaFoldDB" id="A0A9P6APJ7"/>
<dbReference type="CDD" id="cd00067">
    <property type="entry name" value="GAL4"/>
    <property type="match status" value="1"/>
</dbReference>
<dbReference type="GO" id="GO:0000981">
    <property type="term" value="F:DNA-binding transcription factor activity, RNA polymerase II-specific"/>
    <property type="evidence" value="ECO:0007669"/>
    <property type="project" value="InterPro"/>
</dbReference>
<reference evidence="3" key="1">
    <citation type="journal article" date="2020" name="Nat. Commun.">
        <title>Large-scale genome sequencing of mycorrhizal fungi provides insights into the early evolution of symbiotic traits.</title>
        <authorList>
            <person name="Miyauchi S."/>
            <person name="Kiss E."/>
            <person name="Kuo A."/>
            <person name="Drula E."/>
            <person name="Kohler A."/>
            <person name="Sanchez-Garcia M."/>
            <person name="Morin E."/>
            <person name="Andreopoulos B."/>
            <person name="Barry K.W."/>
            <person name="Bonito G."/>
            <person name="Buee M."/>
            <person name="Carver A."/>
            <person name="Chen C."/>
            <person name="Cichocki N."/>
            <person name="Clum A."/>
            <person name="Culley D."/>
            <person name="Crous P.W."/>
            <person name="Fauchery L."/>
            <person name="Girlanda M."/>
            <person name="Hayes R.D."/>
            <person name="Keri Z."/>
            <person name="LaButti K."/>
            <person name="Lipzen A."/>
            <person name="Lombard V."/>
            <person name="Magnuson J."/>
            <person name="Maillard F."/>
            <person name="Murat C."/>
            <person name="Nolan M."/>
            <person name="Ohm R.A."/>
            <person name="Pangilinan J."/>
            <person name="Pereira M.F."/>
            <person name="Perotto S."/>
            <person name="Peter M."/>
            <person name="Pfister S."/>
            <person name="Riley R."/>
            <person name="Sitrit Y."/>
            <person name="Stielow J.B."/>
            <person name="Szollosi G."/>
            <person name="Zifcakova L."/>
            <person name="Stursova M."/>
            <person name="Spatafora J.W."/>
            <person name="Tedersoo L."/>
            <person name="Vaario L.M."/>
            <person name="Yamada A."/>
            <person name="Yan M."/>
            <person name="Wang P."/>
            <person name="Xu J."/>
            <person name="Bruns T."/>
            <person name="Baldrian P."/>
            <person name="Vilgalys R."/>
            <person name="Dunand C."/>
            <person name="Henrissat B."/>
            <person name="Grigoriev I.V."/>
            <person name="Hibbett D."/>
            <person name="Nagy L.G."/>
            <person name="Martin F.M."/>
        </authorList>
    </citation>
    <scope>NUCLEOTIDE SEQUENCE</scope>
    <source>
        <strain evidence="3">UP504</strain>
    </source>
</reference>
<evidence type="ECO:0000313" key="3">
    <source>
        <dbReference type="EMBL" id="KAF9509689.1"/>
    </source>
</evidence>
<dbReference type="SUPFAM" id="SSF57701">
    <property type="entry name" value="Zn2/Cys6 DNA-binding domain"/>
    <property type="match status" value="1"/>
</dbReference>
<dbReference type="EMBL" id="MU129030">
    <property type="protein sequence ID" value="KAF9509689.1"/>
    <property type="molecule type" value="Genomic_DNA"/>
</dbReference>
<proteinExistence type="predicted"/>
<comment type="caution">
    <text evidence="3">The sequence shown here is derived from an EMBL/GenBank/DDBJ whole genome shotgun (WGS) entry which is preliminary data.</text>
</comment>
<sequence>MPNTRGRERKESASSPRSGNPKRRTKDGCFCCRARKKKCSVPRSASEGCKLCRQLNIQCLRGYGEKRPKWMQDKRRLQEFTDVIADWTGSTNNRKGPNAPPPLVLDYFQENTPTAFASPPDNPYGNTYGPYIPYATTSAAPSTTGSISSNDSGPIAQALPPTNQAHPTPKRIHRHQPSGRSPRYIHRRQ</sequence>
<name>A0A9P6APJ7_9AGAM</name>
<feature type="compositionally biased region" description="Low complexity" evidence="1">
    <location>
        <begin position="137"/>
        <end position="149"/>
    </location>
</feature>
<dbReference type="PROSITE" id="PS00463">
    <property type="entry name" value="ZN2_CY6_FUNGAL_1"/>
    <property type="match status" value="1"/>
</dbReference>
<feature type="compositionally biased region" description="Basic and acidic residues" evidence="1">
    <location>
        <begin position="1"/>
        <end position="12"/>
    </location>
</feature>